<name>A0A4U6TSY4_SETVI</name>
<dbReference type="Gramene" id="TKW05950">
    <property type="protein sequence ID" value="TKW05950"/>
    <property type="gene ID" value="SEVIR_7G209700v2"/>
</dbReference>
<protein>
    <recommendedName>
        <fullName evidence="6">DUF4005 domain-containing protein</fullName>
    </recommendedName>
</protein>
<evidence type="ECO:0000256" key="2">
    <source>
        <dbReference type="ARBA" id="ARBA00024341"/>
    </source>
</evidence>
<dbReference type="AlphaFoldDB" id="A0A4U6TSY4"/>
<dbReference type="PANTHER" id="PTHR32295">
    <property type="entry name" value="IQ-DOMAIN 5-RELATED"/>
    <property type="match status" value="1"/>
</dbReference>
<dbReference type="SMART" id="SM00015">
    <property type="entry name" value="IQ"/>
    <property type="match status" value="2"/>
</dbReference>
<proteinExistence type="inferred from homology"/>
<sequence>MDLAVWVYGLSSSLHRWVSSWHVFSPLCTRALRNPRSAAWTRQFAISAWHRQIENRMDALLRRLLCCFGARRRHGRPRQRHGGRGGDARGDDAAARKSFLRRTTTRPSGAARLSRSADVERLETPKPRRRRWPRPRGMNRVFAQSPPCGTTTRAVEPRPVTSATAATAVPAEGGAGNQEFPVEHSAAATIQAHFRGHLARQAFRALRSLVKLQAFARGAYVRKQANVAIRFMKVLVRLQVRVRSRQLLLSTPSRYTR</sequence>
<evidence type="ECO:0000313" key="5">
    <source>
        <dbReference type="Proteomes" id="UP000298652"/>
    </source>
</evidence>
<dbReference type="InterPro" id="IPR000048">
    <property type="entry name" value="IQ_motif_EF-hand-BS"/>
</dbReference>
<dbReference type="EMBL" id="CM016558">
    <property type="protein sequence ID" value="TKW05950.1"/>
    <property type="molecule type" value="Genomic_DNA"/>
</dbReference>
<accession>A0A4U6TSY4</accession>
<gene>
    <name evidence="4" type="ORF">SEVIR_7G209700v2</name>
</gene>
<dbReference type="OMA" id="RSNLLCC"/>
<dbReference type="GO" id="GO:0005516">
    <property type="term" value="F:calmodulin binding"/>
    <property type="evidence" value="ECO:0007669"/>
    <property type="project" value="UniProtKB-KW"/>
</dbReference>
<evidence type="ECO:0008006" key="6">
    <source>
        <dbReference type="Google" id="ProtNLM"/>
    </source>
</evidence>
<feature type="compositionally biased region" description="Basic residues" evidence="3">
    <location>
        <begin position="74"/>
        <end position="83"/>
    </location>
</feature>
<dbReference type="PANTHER" id="PTHR32295:SF108">
    <property type="entry name" value="PROTEIN IQ-DOMAIN 20"/>
    <property type="match status" value="1"/>
</dbReference>
<comment type="similarity">
    <text evidence="2">Belongs to the IQD family.</text>
</comment>
<keyword evidence="1" id="KW-0112">Calmodulin-binding</keyword>
<feature type="compositionally biased region" description="Basic and acidic residues" evidence="3">
    <location>
        <begin position="115"/>
        <end position="126"/>
    </location>
</feature>
<keyword evidence="5" id="KW-1185">Reference proteome</keyword>
<reference evidence="4" key="1">
    <citation type="submission" date="2019-03" db="EMBL/GenBank/DDBJ databases">
        <title>WGS assembly of Setaria viridis.</title>
        <authorList>
            <person name="Huang P."/>
            <person name="Jenkins J."/>
            <person name="Grimwood J."/>
            <person name="Barry K."/>
            <person name="Healey A."/>
            <person name="Mamidi S."/>
            <person name="Sreedasyam A."/>
            <person name="Shu S."/>
            <person name="Feldman M."/>
            <person name="Wu J."/>
            <person name="Yu Y."/>
            <person name="Chen C."/>
            <person name="Johnson J."/>
            <person name="Rokhsar D."/>
            <person name="Baxter I."/>
            <person name="Schmutz J."/>
            <person name="Brutnell T."/>
            <person name="Kellogg E."/>
        </authorList>
    </citation>
    <scope>NUCLEOTIDE SEQUENCE [LARGE SCALE GENOMIC DNA]</scope>
</reference>
<feature type="region of interest" description="Disordered" evidence="3">
    <location>
        <begin position="74"/>
        <end position="161"/>
    </location>
</feature>
<dbReference type="Proteomes" id="UP000298652">
    <property type="component" value="Chromosome 7"/>
</dbReference>
<evidence type="ECO:0000313" key="4">
    <source>
        <dbReference type="EMBL" id="TKW05950.1"/>
    </source>
</evidence>
<dbReference type="Pfam" id="PF00612">
    <property type="entry name" value="IQ"/>
    <property type="match status" value="1"/>
</dbReference>
<evidence type="ECO:0000256" key="1">
    <source>
        <dbReference type="ARBA" id="ARBA00022860"/>
    </source>
</evidence>
<organism evidence="4 5">
    <name type="scientific">Setaria viridis</name>
    <name type="common">Green bristlegrass</name>
    <name type="synonym">Setaria italica subsp. viridis</name>
    <dbReference type="NCBI Taxonomy" id="4556"/>
    <lineage>
        <taxon>Eukaryota</taxon>
        <taxon>Viridiplantae</taxon>
        <taxon>Streptophyta</taxon>
        <taxon>Embryophyta</taxon>
        <taxon>Tracheophyta</taxon>
        <taxon>Spermatophyta</taxon>
        <taxon>Magnoliopsida</taxon>
        <taxon>Liliopsida</taxon>
        <taxon>Poales</taxon>
        <taxon>Poaceae</taxon>
        <taxon>PACMAD clade</taxon>
        <taxon>Panicoideae</taxon>
        <taxon>Panicodae</taxon>
        <taxon>Paniceae</taxon>
        <taxon>Cenchrinae</taxon>
        <taxon>Setaria</taxon>
    </lineage>
</organism>
<dbReference type="Gene3D" id="1.20.5.190">
    <property type="match status" value="1"/>
</dbReference>
<evidence type="ECO:0000256" key="3">
    <source>
        <dbReference type="SAM" id="MobiDB-lite"/>
    </source>
</evidence>
<dbReference type="PROSITE" id="PS50096">
    <property type="entry name" value="IQ"/>
    <property type="match status" value="2"/>
</dbReference>
<feature type="compositionally biased region" description="Basic and acidic residues" evidence="3">
    <location>
        <begin position="84"/>
        <end position="95"/>
    </location>
</feature>